<feature type="transmembrane region" description="Helical" evidence="6">
    <location>
        <begin position="300"/>
        <end position="318"/>
    </location>
</feature>
<feature type="transmembrane region" description="Helical" evidence="6">
    <location>
        <begin position="389"/>
        <end position="408"/>
    </location>
</feature>
<organism evidence="8">
    <name type="scientific">Paenibacillus sp. BIHB 4019</name>
    <dbReference type="NCBI Taxonomy" id="1870819"/>
    <lineage>
        <taxon>Bacteria</taxon>
        <taxon>Bacillati</taxon>
        <taxon>Bacillota</taxon>
        <taxon>Bacilli</taxon>
        <taxon>Bacillales</taxon>
        <taxon>Paenibacillaceae</taxon>
        <taxon>Paenibacillus</taxon>
    </lineage>
</organism>
<dbReference type="InterPro" id="IPR024671">
    <property type="entry name" value="Atg22-like"/>
</dbReference>
<feature type="transmembrane region" description="Helical" evidence="6">
    <location>
        <begin position="104"/>
        <end position="124"/>
    </location>
</feature>
<dbReference type="SUPFAM" id="SSF103473">
    <property type="entry name" value="MFS general substrate transporter"/>
    <property type="match status" value="1"/>
</dbReference>
<feature type="transmembrane region" description="Helical" evidence="6">
    <location>
        <begin position="176"/>
        <end position="197"/>
    </location>
</feature>
<dbReference type="GO" id="GO:0005886">
    <property type="term" value="C:plasma membrane"/>
    <property type="evidence" value="ECO:0007669"/>
    <property type="project" value="UniProtKB-SubCell"/>
</dbReference>
<protein>
    <submittedName>
        <fullName evidence="8">MFS transporter</fullName>
    </submittedName>
</protein>
<reference evidence="8" key="1">
    <citation type="submission" date="2016-08" db="EMBL/GenBank/DDBJ databases">
        <title>Complete Genome Seqeunce of Paenibacillus sp. BIHB 4019 from tea rhizoplane.</title>
        <authorList>
            <person name="Thakur R."/>
            <person name="Swarnkar M.K."/>
            <person name="Gulati A."/>
        </authorList>
    </citation>
    <scope>NUCLEOTIDE SEQUENCE [LARGE SCALE GENOMIC DNA]</scope>
    <source>
        <strain evidence="8">BIHB4019</strain>
    </source>
</reference>
<accession>A0A1B2DRZ1</accession>
<dbReference type="PANTHER" id="PTHR23519:SF1">
    <property type="entry name" value="AUTOPHAGY-RELATED PROTEIN 22"/>
    <property type="match status" value="1"/>
</dbReference>
<feature type="transmembrane region" description="Helical" evidence="6">
    <location>
        <begin position="12"/>
        <end position="35"/>
    </location>
</feature>
<sequence>MDRKAIRGWLMYDWANSAFATTMMATVMPIFYSGVAASNLSGTKAEAYWGYTQSIAMLFVAVLSPILGAVADYMGSKIKFLTMFMLMGAASCAAMAFVGEGDWLLASILLIIGTMGFAGGNTFYDALLADGVPMERRDVVSAQGYAYGYMGGGLLLLVNILMIQNFELFGFPTKTFATQMVFITVGIWWLVFSLPLLRSVKEPVKKVKVGFGTALGKGFTRLRGTLRTLKRYPELLKYMASFLFFNDGINTVVIMATIYGQGIGINTDDMIKALLITQFVGFPCTIVFGRLAARFGSKKLLYVSLWFYVVIVILGYFMTTSLHFYLLAIMVGVVQGGSQAISRSIYSGMVPPSKSGEFFGFLSLSSKFSSVVGPLLFSVVATVTGSTRIAILSLIALFVIGIVLLMFVNLTKGRAEALAGDDGAAEA</sequence>
<dbReference type="InterPro" id="IPR036259">
    <property type="entry name" value="MFS_trans_sf"/>
</dbReference>
<dbReference type="Gene3D" id="1.20.1250.20">
    <property type="entry name" value="MFS general substrate transporter like domains"/>
    <property type="match status" value="1"/>
</dbReference>
<feature type="domain" description="Major facilitator superfamily (MFS) profile" evidence="7">
    <location>
        <begin position="1"/>
        <end position="413"/>
    </location>
</feature>
<evidence type="ECO:0000256" key="6">
    <source>
        <dbReference type="SAM" id="Phobius"/>
    </source>
</evidence>
<dbReference type="InterPro" id="IPR020846">
    <property type="entry name" value="MFS_dom"/>
</dbReference>
<evidence type="ECO:0000313" key="8">
    <source>
        <dbReference type="EMBL" id="ANY70471.1"/>
    </source>
</evidence>
<evidence type="ECO:0000256" key="1">
    <source>
        <dbReference type="ARBA" id="ARBA00004651"/>
    </source>
</evidence>
<dbReference type="GO" id="GO:0022857">
    <property type="term" value="F:transmembrane transporter activity"/>
    <property type="evidence" value="ECO:0007669"/>
    <property type="project" value="InterPro"/>
</dbReference>
<evidence type="ECO:0000256" key="4">
    <source>
        <dbReference type="ARBA" id="ARBA00022989"/>
    </source>
</evidence>
<feature type="transmembrane region" description="Helical" evidence="6">
    <location>
        <begin position="271"/>
        <end position="293"/>
    </location>
</feature>
<keyword evidence="3 6" id="KW-0812">Transmembrane</keyword>
<dbReference type="PROSITE" id="PS50850">
    <property type="entry name" value="MFS"/>
    <property type="match status" value="1"/>
</dbReference>
<feature type="transmembrane region" description="Helical" evidence="6">
    <location>
        <begin position="55"/>
        <end position="73"/>
    </location>
</feature>
<proteinExistence type="predicted"/>
<feature type="transmembrane region" description="Helical" evidence="6">
    <location>
        <begin position="235"/>
        <end position="259"/>
    </location>
</feature>
<dbReference type="AlphaFoldDB" id="A0A1B2DRZ1"/>
<dbReference type="InterPro" id="IPR050495">
    <property type="entry name" value="ATG22/LtaA_families"/>
</dbReference>
<evidence type="ECO:0000256" key="3">
    <source>
        <dbReference type="ARBA" id="ARBA00022692"/>
    </source>
</evidence>
<feature type="transmembrane region" description="Helical" evidence="6">
    <location>
        <begin position="80"/>
        <end position="98"/>
    </location>
</feature>
<keyword evidence="5 6" id="KW-0472">Membrane</keyword>
<comment type="subcellular location">
    <subcellularLocation>
        <location evidence="1">Cell membrane</location>
        <topology evidence="1">Multi-pass membrane protein</topology>
    </subcellularLocation>
</comment>
<dbReference type="Pfam" id="PF11700">
    <property type="entry name" value="ATG22"/>
    <property type="match status" value="2"/>
</dbReference>
<feature type="transmembrane region" description="Helical" evidence="6">
    <location>
        <begin position="145"/>
        <end position="164"/>
    </location>
</feature>
<evidence type="ECO:0000256" key="2">
    <source>
        <dbReference type="ARBA" id="ARBA00022448"/>
    </source>
</evidence>
<name>A0A1B2DRZ1_9BACL</name>
<dbReference type="PANTHER" id="PTHR23519">
    <property type="entry name" value="AUTOPHAGY-RELATED PROTEIN 22"/>
    <property type="match status" value="1"/>
</dbReference>
<keyword evidence="2" id="KW-0813">Transport</keyword>
<feature type="transmembrane region" description="Helical" evidence="6">
    <location>
        <begin position="358"/>
        <end position="383"/>
    </location>
</feature>
<evidence type="ECO:0000259" key="7">
    <source>
        <dbReference type="PROSITE" id="PS50850"/>
    </source>
</evidence>
<keyword evidence="4 6" id="KW-1133">Transmembrane helix</keyword>
<dbReference type="EMBL" id="CP016808">
    <property type="protein sequence ID" value="ANY70471.1"/>
    <property type="molecule type" value="Genomic_DNA"/>
</dbReference>
<evidence type="ECO:0000256" key="5">
    <source>
        <dbReference type="ARBA" id="ARBA00023136"/>
    </source>
</evidence>
<gene>
    <name evidence="8" type="ORF">BBD42_00770</name>
</gene>